<dbReference type="EMBL" id="CAXDID020000156">
    <property type="protein sequence ID" value="CAL6043157.1"/>
    <property type="molecule type" value="Genomic_DNA"/>
</dbReference>
<reference evidence="1" key="1">
    <citation type="submission" date="2023-06" db="EMBL/GenBank/DDBJ databases">
        <authorList>
            <person name="Kurt Z."/>
        </authorList>
    </citation>
    <scope>NUCLEOTIDE SEQUENCE</scope>
</reference>
<comment type="caution">
    <text evidence="1">The sequence shown here is derived from an EMBL/GenBank/DDBJ whole genome shotgun (WGS) entry which is preliminary data.</text>
</comment>
<reference evidence="2 3" key="2">
    <citation type="submission" date="2024-07" db="EMBL/GenBank/DDBJ databases">
        <authorList>
            <person name="Akdeniz Z."/>
        </authorList>
    </citation>
    <scope>NUCLEOTIDE SEQUENCE [LARGE SCALE GENOMIC DNA]</scope>
</reference>
<sequence>MKIKYVSSIRLSLMACLQPYRSLTAAQHFESGILPSATDLAEPHLRKQEAARNEKRNRMNPSSITLNKAGIPAMPLQLQRRTPSQIVQMNKNEISSDSIINSTFKNNISSFLCSINQKWQYVQYVQV</sequence>
<evidence type="ECO:0000313" key="2">
    <source>
        <dbReference type="EMBL" id="CAL6043157.1"/>
    </source>
</evidence>
<evidence type="ECO:0000313" key="3">
    <source>
        <dbReference type="Proteomes" id="UP001642409"/>
    </source>
</evidence>
<keyword evidence="3" id="KW-1185">Reference proteome</keyword>
<dbReference type="AlphaFoldDB" id="A0AA86PAC5"/>
<proteinExistence type="predicted"/>
<evidence type="ECO:0000313" key="1">
    <source>
        <dbReference type="EMBL" id="CAI9935086.1"/>
    </source>
</evidence>
<organism evidence="1">
    <name type="scientific">Hexamita inflata</name>
    <dbReference type="NCBI Taxonomy" id="28002"/>
    <lineage>
        <taxon>Eukaryota</taxon>
        <taxon>Metamonada</taxon>
        <taxon>Diplomonadida</taxon>
        <taxon>Hexamitidae</taxon>
        <taxon>Hexamitinae</taxon>
        <taxon>Hexamita</taxon>
    </lineage>
</organism>
<gene>
    <name evidence="1" type="ORF">HINF_LOCUS22731</name>
    <name evidence="2" type="ORF">HINF_LOCUS39937</name>
</gene>
<accession>A0AA86PAC5</accession>
<protein>
    <submittedName>
        <fullName evidence="2">Hypothetical_protein</fullName>
    </submittedName>
</protein>
<dbReference type="Proteomes" id="UP001642409">
    <property type="component" value="Unassembled WGS sequence"/>
</dbReference>
<dbReference type="EMBL" id="CATOUU010000594">
    <property type="protein sequence ID" value="CAI9935086.1"/>
    <property type="molecule type" value="Genomic_DNA"/>
</dbReference>
<name>A0AA86PAC5_9EUKA</name>